<keyword evidence="1" id="KW-0472">Membrane</keyword>
<feature type="transmembrane region" description="Helical" evidence="1">
    <location>
        <begin position="76"/>
        <end position="92"/>
    </location>
</feature>
<proteinExistence type="predicted"/>
<sequence length="125" mass="14064">MRDTLLYWTIPSGLWYLFMLQFNAYDGNEWASEGIMITLFNHATLLLGIIFLLAMPGAFSLVAGEKQPMYSTRNKLAVLLLNMASAFIALIESFRHPLPYGLISVGFLAAAYRSAKAYDRVSYPE</sequence>
<protein>
    <submittedName>
        <fullName evidence="2">Uncharacterized protein</fullName>
    </submittedName>
</protein>
<gene>
    <name evidence="2" type="ORF">CDA63_09045</name>
</gene>
<evidence type="ECO:0000313" key="2">
    <source>
        <dbReference type="EMBL" id="OWP63512.1"/>
    </source>
</evidence>
<keyword evidence="1" id="KW-1133">Transmembrane helix</keyword>
<dbReference type="Proteomes" id="UP000197277">
    <property type="component" value="Unassembled WGS sequence"/>
</dbReference>
<feature type="transmembrane region" description="Helical" evidence="1">
    <location>
        <begin position="5"/>
        <end position="25"/>
    </location>
</feature>
<evidence type="ECO:0000256" key="1">
    <source>
        <dbReference type="SAM" id="Phobius"/>
    </source>
</evidence>
<evidence type="ECO:0000313" key="3">
    <source>
        <dbReference type="Proteomes" id="UP000197277"/>
    </source>
</evidence>
<reference evidence="2 3" key="1">
    <citation type="submission" date="2017-06" db="EMBL/GenBank/DDBJ databases">
        <title>Hymenobacter amundsenii sp. nov. isolated from regoliths in Antarctica.</title>
        <authorList>
            <person name="Sedlacek I."/>
            <person name="Kralova S."/>
            <person name="Pantucek R."/>
            <person name="Svec P."/>
            <person name="Holochova P."/>
            <person name="Stankova E."/>
            <person name="Vrbovska V."/>
            <person name="Busse H.-J."/>
        </authorList>
    </citation>
    <scope>NUCLEOTIDE SEQUENCE [LARGE SCALE GENOMIC DNA]</scope>
    <source>
        <strain evidence="2 3">CCM 8682</strain>
    </source>
</reference>
<keyword evidence="3" id="KW-1185">Reference proteome</keyword>
<organism evidence="2 3">
    <name type="scientific">Hymenobacter amundsenii</name>
    <dbReference type="NCBI Taxonomy" id="2006685"/>
    <lineage>
        <taxon>Bacteria</taxon>
        <taxon>Pseudomonadati</taxon>
        <taxon>Bacteroidota</taxon>
        <taxon>Cytophagia</taxon>
        <taxon>Cytophagales</taxon>
        <taxon>Hymenobacteraceae</taxon>
        <taxon>Hymenobacter</taxon>
    </lineage>
</organism>
<comment type="caution">
    <text evidence="2">The sequence shown here is derived from an EMBL/GenBank/DDBJ whole genome shotgun (WGS) entry which is preliminary data.</text>
</comment>
<name>A0A246FLB2_9BACT</name>
<dbReference type="AlphaFoldDB" id="A0A246FLB2"/>
<accession>A0A246FLB2</accession>
<keyword evidence="1" id="KW-0812">Transmembrane</keyword>
<dbReference type="EMBL" id="NIRR01000011">
    <property type="protein sequence ID" value="OWP63512.1"/>
    <property type="molecule type" value="Genomic_DNA"/>
</dbReference>
<feature type="transmembrane region" description="Helical" evidence="1">
    <location>
        <begin position="45"/>
        <end position="64"/>
    </location>
</feature>